<evidence type="ECO:0000313" key="1">
    <source>
        <dbReference type="EMBL" id="KAG0481167.1"/>
    </source>
</evidence>
<dbReference type="AlphaFoldDB" id="A0A835R879"/>
<dbReference type="InterPro" id="IPR016024">
    <property type="entry name" value="ARM-type_fold"/>
</dbReference>
<protein>
    <submittedName>
        <fullName evidence="1">Uncharacterized protein</fullName>
    </submittedName>
</protein>
<dbReference type="EMBL" id="JADCNL010000005">
    <property type="protein sequence ID" value="KAG0481167.1"/>
    <property type="molecule type" value="Genomic_DNA"/>
</dbReference>
<comment type="caution">
    <text evidence="1">The sequence shown here is derived from an EMBL/GenBank/DDBJ whole genome shotgun (WGS) entry which is preliminary data.</text>
</comment>
<dbReference type="Gene3D" id="1.25.10.10">
    <property type="entry name" value="Leucine-rich Repeat Variant"/>
    <property type="match status" value="1"/>
</dbReference>
<gene>
    <name evidence="2" type="ORF">HPP92_011695</name>
    <name evidence="1" type="ORF">HPP92_012025</name>
</gene>
<dbReference type="OrthoDB" id="10263328at2759"/>
<accession>A0A835R879</accession>
<evidence type="ECO:0000313" key="4">
    <source>
        <dbReference type="Proteomes" id="UP000639772"/>
    </source>
</evidence>
<dbReference type="Proteomes" id="UP000636800">
    <property type="component" value="Chromosome 5"/>
</dbReference>
<name>A0A835R879_VANPL</name>
<proteinExistence type="predicted"/>
<dbReference type="SUPFAM" id="SSF48371">
    <property type="entry name" value="ARM repeat"/>
    <property type="match status" value="1"/>
</dbReference>
<dbReference type="InterPro" id="IPR011989">
    <property type="entry name" value="ARM-like"/>
</dbReference>
<keyword evidence="3" id="KW-1185">Reference proteome</keyword>
<evidence type="ECO:0000313" key="2">
    <source>
        <dbReference type="EMBL" id="KAG0483611.1"/>
    </source>
</evidence>
<dbReference type="Proteomes" id="UP000639772">
    <property type="component" value="Unassembled WGS sequence"/>
</dbReference>
<evidence type="ECO:0000313" key="3">
    <source>
        <dbReference type="Proteomes" id="UP000636800"/>
    </source>
</evidence>
<organism evidence="1 3">
    <name type="scientific">Vanilla planifolia</name>
    <name type="common">Vanilla</name>
    <dbReference type="NCBI Taxonomy" id="51239"/>
    <lineage>
        <taxon>Eukaryota</taxon>
        <taxon>Viridiplantae</taxon>
        <taxon>Streptophyta</taxon>
        <taxon>Embryophyta</taxon>
        <taxon>Tracheophyta</taxon>
        <taxon>Spermatophyta</taxon>
        <taxon>Magnoliopsida</taxon>
        <taxon>Liliopsida</taxon>
        <taxon>Asparagales</taxon>
        <taxon>Orchidaceae</taxon>
        <taxon>Vanilloideae</taxon>
        <taxon>Vanilleae</taxon>
        <taxon>Vanilla</taxon>
    </lineage>
</organism>
<reference evidence="3 4" key="1">
    <citation type="journal article" date="2020" name="Nat. Food">
        <title>A phased Vanilla planifolia genome enables genetic improvement of flavour and production.</title>
        <authorList>
            <person name="Hasing T."/>
            <person name="Tang H."/>
            <person name="Brym M."/>
            <person name="Khazi F."/>
            <person name="Huang T."/>
            <person name="Chambers A.H."/>
        </authorList>
    </citation>
    <scope>NUCLEOTIDE SEQUENCE [LARGE SCALE GENOMIC DNA]</scope>
    <source>
        <tissue evidence="1">Leaf</tissue>
    </source>
</reference>
<dbReference type="EMBL" id="JADCNM010000005">
    <property type="protein sequence ID" value="KAG0483611.1"/>
    <property type="molecule type" value="Genomic_DNA"/>
</dbReference>
<sequence length="114" mass="12927">MAGTHCTFAEQYDPIRYTSFSETINIETARYVCEEISPHDLEQEQVNTILTAVVQGMTAAQESPDVRLAAVRSLYNALSFAETNFENEMERNYIMKVVLWAAVSTELQIRQSSI</sequence>